<protein>
    <submittedName>
        <fullName evidence="2">Uncharacterized protein</fullName>
    </submittedName>
</protein>
<dbReference type="Proteomes" id="UP000054549">
    <property type="component" value="Unassembled WGS sequence"/>
</dbReference>
<name>A0A0C2VY74_AMAMK</name>
<feature type="coiled-coil region" evidence="1">
    <location>
        <begin position="28"/>
        <end position="55"/>
    </location>
</feature>
<sequence length="246" mass="28759">PYEDCQVPPEREKIPLPSNDDIDSDFRKLEINLRMKQANRQLQQLRELISNKSSQYSHVIQKAPRKDVRTRGRQDIKKLNHKIALHARIYSRCRDRLVTLGYNQFRVLTKDDVKASTAILNPNEPGSSKLHLSWIWNTSRFLGTADAGTGADPAILNEFKRVHWLRARAQMTRWQEELLLVTYEMQWTVRYFLHQTTKWESALSHPNITPGASAYASRQKMKWHKLTCRADKAFRSESRSYLSPLS</sequence>
<dbReference type="AlphaFoldDB" id="A0A0C2VY74"/>
<organism evidence="2 3">
    <name type="scientific">Amanita muscaria (strain Koide BX008)</name>
    <dbReference type="NCBI Taxonomy" id="946122"/>
    <lineage>
        <taxon>Eukaryota</taxon>
        <taxon>Fungi</taxon>
        <taxon>Dikarya</taxon>
        <taxon>Basidiomycota</taxon>
        <taxon>Agaricomycotina</taxon>
        <taxon>Agaricomycetes</taxon>
        <taxon>Agaricomycetidae</taxon>
        <taxon>Agaricales</taxon>
        <taxon>Pluteineae</taxon>
        <taxon>Amanitaceae</taxon>
        <taxon>Amanita</taxon>
    </lineage>
</organism>
<keyword evidence="1" id="KW-0175">Coiled coil</keyword>
<evidence type="ECO:0000256" key="1">
    <source>
        <dbReference type="SAM" id="Coils"/>
    </source>
</evidence>
<dbReference type="OrthoDB" id="3265433at2759"/>
<dbReference type="HOGENOM" id="CLU_055847_1_0_1"/>
<keyword evidence="3" id="KW-1185">Reference proteome</keyword>
<dbReference type="InParanoid" id="A0A0C2VY74"/>
<accession>A0A0C2VY74</accession>
<gene>
    <name evidence="2" type="ORF">M378DRAFT_93523</name>
</gene>
<feature type="non-terminal residue" evidence="2">
    <location>
        <position position="1"/>
    </location>
</feature>
<proteinExistence type="predicted"/>
<dbReference type="EMBL" id="KN819268">
    <property type="protein sequence ID" value="KIL53802.1"/>
    <property type="molecule type" value="Genomic_DNA"/>
</dbReference>
<evidence type="ECO:0000313" key="2">
    <source>
        <dbReference type="EMBL" id="KIL53802.1"/>
    </source>
</evidence>
<reference evidence="2 3" key="1">
    <citation type="submission" date="2014-04" db="EMBL/GenBank/DDBJ databases">
        <title>Evolutionary Origins and Diversification of the Mycorrhizal Mutualists.</title>
        <authorList>
            <consortium name="DOE Joint Genome Institute"/>
            <consortium name="Mycorrhizal Genomics Consortium"/>
            <person name="Kohler A."/>
            <person name="Kuo A."/>
            <person name="Nagy L.G."/>
            <person name="Floudas D."/>
            <person name="Copeland A."/>
            <person name="Barry K.W."/>
            <person name="Cichocki N."/>
            <person name="Veneault-Fourrey C."/>
            <person name="LaButti K."/>
            <person name="Lindquist E.A."/>
            <person name="Lipzen A."/>
            <person name="Lundell T."/>
            <person name="Morin E."/>
            <person name="Murat C."/>
            <person name="Riley R."/>
            <person name="Ohm R."/>
            <person name="Sun H."/>
            <person name="Tunlid A."/>
            <person name="Henrissat B."/>
            <person name="Grigoriev I.V."/>
            <person name="Hibbett D.S."/>
            <person name="Martin F."/>
        </authorList>
    </citation>
    <scope>NUCLEOTIDE SEQUENCE [LARGE SCALE GENOMIC DNA]</scope>
    <source>
        <strain evidence="2 3">Koide BX008</strain>
    </source>
</reference>
<evidence type="ECO:0000313" key="3">
    <source>
        <dbReference type="Proteomes" id="UP000054549"/>
    </source>
</evidence>